<dbReference type="SUPFAM" id="SSF117782">
    <property type="entry name" value="YbjQ-like"/>
    <property type="match status" value="1"/>
</dbReference>
<sequence length="114" mass="12451">MGDVYLFNHSIDPQDIQESLGIVCGLCVYSRNVIMDKFARFKDFIGGKIGTYEKLVRKAVEHAQNDLAEQAARRKANAVVNVTIELVPTALLGEGTQICALAYGTAVRLKPGLL</sequence>
<evidence type="ECO:0000313" key="3">
    <source>
        <dbReference type="Proteomes" id="UP000070560"/>
    </source>
</evidence>
<dbReference type="Proteomes" id="UP000070560">
    <property type="component" value="Chromosome"/>
</dbReference>
<dbReference type="PANTHER" id="PTHR34068">
    <property type="entry name" value="UPF0145 PROTEIN YBJQ"/>
    <property type="match status" value="1"/>
</dbReference>
<evidence type="ECO:0000313" key="2">
    <source>
        <dbReference type="EMBL" id="AMM40669.1"/>
    </source>
</evidence>
<organism evidence="2 3">
    <name type="scientific">Desulfofervidus auxilii</name>
    <dbReference type="NCBI Taxonomy" id="1621989"/>
    <lineage>
        <taxon>Bacteria</taxon>
        <taxon>Pseudomonadati</taxon>
        <taxon>Thermodesulfobacteriota</taxon>
        <taxon>Candidatus Desulfofervidia</taxon>
        <taxon>Candidatus Desulfofervidales</taxon>
        <taxon>Candidatus Desulfofervidaceae</taxon>
        <taxon>Candidatus Desulfofervidus</taxon>
    </lineage>
</organism>
<name>A0A7U4QJU6_DESA2</name>
<dbReference type="Gene3D" id="3.30.110.70">
    <property type="entry name" value="Hypothetical protein apc22750. Chain B"/>
    <property type="match status" value="1"/>
</dbReference>
<dbReference type="OrthoDB" id="9796448at2"/>
<keyword evidence="3" id="KW-1185">Reference proteome</keyword>
<comment type="similarity">
    <text evidence="1">Belongs to the UPF0145 family.</text>
</comment>
<dbReference type="PANTHER" id="PTHR34068:SF1">
    <property type="entry name" value="UPF0145 PROTEIN YBJQ"/>
    <property type="match status" value="1"/>
</dbReference>
<dbReference type="EMBL" id="CP013015">
    <property type="protein sequence ID" value="AMM40669.1"/>
    <property type="molecule type" value="Genomic_DNA"/>
</dbReference>
<protein>
    <submittedName>
        <fullName evidence="2">Uncharacterized protein</fullName>
    </submittedName>
</protein>
<reference evidence="2 3" key="1">
    <citation type="submission" date="2015-10" db="EMBL/GenBank/DDBJ databases">
        <title>Candidatus Desulfofervidus auxilii, a hydrogenotrophic sulfate-reducing bacterium involved in the thermophilic anaerobic oxidation of methane.</title>
        <authorList>
            <person name="Krukenberg V."/>
            <person name="Richter M."/>
            <person name="Wegener G."/>
        </authorList>
    </citation>
    <scope>NUCLEOTIDE SEQUENCE [LARGE SCALE GENOMIC DNA]</scope>
    <source>
        <strain evidence="2 3">HS1</strain>
    </source>
</reference>
<dbReference type="InterPro" id="IPR035439">
    <property type="entry name" value="UPF0145_dom_sf"/>
</dbReference>
<gene>
    <name evidence="2" type="ORF">HS1_000865</name>
</gene>
<dbReference type="KEGG" id="daw:HS1_000865"/>
<dbReference type="AlphaFoldDB" id="A0A7U4QJU6"/>
<dbReference type="Pfam" id="PF01906">
    <property type="entry name" value="YbjQ_1"/>
    <property type="match status" value="1"/>
</dbReference>
<proteinExistence type="inferred from homology"/>
<accession>A0A7U4QJU6</accession>
<dbReference type="RefSeq" id="WP_066061450.1">
    <property type="nucleotide sequence ID" value="NZ_CP013015.1"/>
</dbReference>
<dbReference type="InterPro" id="IPR002765">
    <property type="entry name" value="UPF0145_YbjQ-like"/>
</dbReference>
<evidence type="ECO:0000256" key="1">
    <source>
        <dbReference type="ARBA" id="ARBA00010751"/>
    </source>
</evidence>